<evidence type="ECO:0000313" key="2">
    <source>
        <dbReference type="Proteomes" id="UP000789752"/>
    </source>
</evidence>
<protein>
    <submittedName>
        <fullName evidence="1">Uncharacterized protein</fullName>
    </submittedName>
</protein>
<dbReference type="RefSeq" id="WP_228975174.1">
    <property type="nucleotide sequence ID" value="NZ_CAJQYY010000003.1"/>
</dbReference>
<sequence>MMPEQQKNETTYLFRTGGWRTERGGSATQACSRLTVDGLNLARVGEKATREVGSKAVVIDGPVSSATCITGLLAQVGSRLSNDETIAQTLQDSHDISVRDGELFPGLFEPVYMPSLNTDVDRGPNHA</sequence>
<accession>A0ABN7QJN1</accession>
<keyword evidence="2" id="KW-1185">Reference proteome</keyword>
<organism evidence="1 2">
    <name type="scientific">Paraburkholderia gardini</name>
    <dbReference type="NCBI Taxonomy" id="2823469"/>
    <lineage>
        <taxon>Bacteria</taxon>
        <taxon>Pseudomonadati</taxon>
        <taxon>Pseudomonadota</taxon>
        <taxon>Betaproteobacteria</taxon>
        <taxon>Burkholderiales</taxon>
        <taxon>Burkholderiaceae</taxon>
        <taxon>Paraburkholderia</taxon>
    </lineage>
</organism>
<proteinExistence type="predicted"/>
<evidence type="ECO:0000313" key="1">
    <source>
        <dbReference type="EMBL" id="CAG4889712.1"/>
    </source>
</evidence>
<dbReference type="EMBL" id="CAJQYY010000003">
    <property type="protein sequence ID" value="CAG4889712.1"/>
    <property type="molecule type" value="Genomic_DNA"/>
</dbReference>
<dbReference type="Proteomes" id="UP000789752">
    <property type="component" value="Unassembled WGS sequence"/>
</dbReference>
<name>A0ABN7QJN1_9BURK</name>
<gene>
    <name evidence="1" type="ORF">R54767_00801</name>
</gene>
<reference evidence="1 2" key="1">
    <citation type="submission" date="2021-04" db="EMBL/GenBank/DDBJ databases">
        <authorList>
            <person name="Vanwijnsberghe S."/>
        </authorList>
    </citation>
    <scope>NUCLEOTIDE SEQUENCE [LARGE SCALE GENOMIC DNA]</scope>
    <source>
        <strain evidence="1 2">LMG 32171</strain>
    </source>
</reference>
<comment type="caution">
    <text evidence="1">The sequence shown here is derived from an EMBL/GenBank/DDBJ whole genome shotgun (WGS) entry which is preliminary data.</text>
</comment>